<dbReference type="InterPro" id="IPR029033">
    <property type="entry name" value="His_PPase_superfam"/>
</dbReference>
<comment type="caution">
    <text evidence="5">The sequence shown here is derived from an EMBL/GenBank/DDBJ whole genome shotgun (WGS) entry which is preliminary data.</text>
</comment>
<comment type="similarity">
    <text evidence="1">Belongs to the histidine acid phosphatase family.</text>
</comment>
<gene>
    <name evidence="5" type="primary">phyB</name>
    <name evidence="5" type="ORF">CFIMG_008712RA00001</name>
</gene>
<reference evidence="5 6" key="1">
    <citation type="journal article" date="2013" name="Fungal Biol.">
        <title>Analysis of microsatellite markers in the genome of the plant pathogen Ceratocystis fimbriata.</title>
        <authorList>
            <person name="Simpson M.C."/>
            <person name="Wilken P.M."/>
            <person name="Coetzee M.P."/>
            <person name="Wingfield M.J."/>
            <person name="Wingfield B.D."/>
        </authorList>
    </citation>
    <scope>NUCLEOTIDE SEQUENCE [LARGE SCALE GENOMIC DNA]</scope>
    <source>
        <strain evidence="5 6">CBS 114723</strain>
    </source>
</reference>
<dbReference type="PANTHER" id="PTHR20963">
    <property type="entry name" value="MULTIPLE INOSITOL POLYPHOSPHATE PHOSPHATASE-RELATED"/>
    <property type="match status" value="1"/>
</dbReference>
<dbReference type="CDD" id="cd07061">
    <property type="entry name" value="HP_HAP_like"/>
    <property type="match status" value="1"/>
</dbReference>
<dbReference type="EC" id="3.1.3.8" evidence="2"/>
<dbReference type="AlphaFoldDB" id="A0A2C5WZS0"/>
<evidence type="ECO:0000256" key="3">
    <source>
        <dbReference type="ARBA" id="ARBA00022801"/>
    </source>
</evidence>
<evidence type="ECO:0000256" key="2">
    <source>
        <dbReference type="ARBA" id="ARBA00012632"/>
    </source>
</evidence>
<dbReference type="PROSITE" id="PS00616">
    <property type="entry name" value="HIS_ACID_PHOSPHAT_1"/>
    <property type="match status" value="1"/>
</dbReference>
<dbReference type="InterPro" id="IPR033379">
    <property type="entry name" value="Acid_Pase_AS"/>
</dbReference>
<dbReference type="PANTHER" id="PTHR20963:SF43">
    <property type="entry name" value="PUTATIVE (AFU_ORTHOLOGUE AFUA_7G01240)-RELATED"/>
    <property type="match status" value="1"/>
</dbReference>
<dbReference type="InterPro" id="IPR000560">
    <property type="entry name" value="His_Pase_clade-2"/>
</dbReference>
<dbReference type="GO" id="GO:0003993">
    <property type="term" value="F:acid phosphatase activity"/>
    <property type="evidence" value="ECO:0007669"/>
    <property type="project" value="TreeGrafter"/>
</dbReference>
<organism evidence="5 6">
    <name type="scientific">Ceratocystis fimbriata CBS 114723</name>
    <dbReference type="NCBI Taxonomy" id="1035309"/>
    <lineage>
        <taxon>Eukaryota</taxon>
        <taxon>Fungi</taxon>
        <taxon>Dikarya</taxon>
        <taxon>Ascomycota</taxon>
        <taxon>Pezizomycotina</taxon>
        <taxon>Sordariomycetes</taxon>
        <taxon>Hypocreomycetidae</taxon>
        <taxon>Microascales</taxon>
        <taxon>Ceratocystidaceae</taxon>
        <taxon>Ceratocystis</taxon>
    </lineage>
</organism>
<proteinExistence type="inferred from homology"/>
<protein>
    <recommendedName>
        <fullName evidence="2">3-phytase</fullName>
        <ecNumber evidence="2">3.1.3.8</ecNumber>
    </recommendedName>
</protein>
<dbReference type="PROSITE" id="PS00778">
    <property type="entry name" value="HIS_ACID_PHOSPHAT_2"/>
    <property type="match status" value="1"/>
</dbReference>
<dbReference type="STRING" id="1035309.A0A2C5WZS0"/>
<dbReference type="Gene3D" id="3.40.50.1240">
    <property type="entry name" value="Phosphoglycerate mutase-like"/>
    <property type="match status" value="1"/>
</dbReference>
<name>A0A2C5WZS0_9PEZI</name>
<dbReference type="Pfam" id="PF00328">
    <property type="entry name" value="His_Phos_2"/>
    <property type="match status" value="1"/>
</dbReference>
<dbReference type="GO" id="GO:0016158">
    <property type="term" value="F:inositol hexakisphosphate 3-phosphatase activity"/>
    <property type="evidence" value="ECO:0007669"/>
    <property type="project" value="UniProtKB-EC"/>
</dbReference>
<accession>A0A2C5WZS0</accession>
<evidence type="ECO:0000256" key="1">
    <source>
        <dbReference type="ARBA" id="ARBA00005375"/>
    </source>
</evidence>
<evidence type="ECO:0000256" key="4">
    <source>
        <dbReference type="SAM" id="MobiDB-lite"/>
    </source>
</evidence>
<dbReference type="SUPFAM" id="SSF53254">
    <property type="entry name" value="Phosphoglycerate mutase-like"/>
    <property type="match status" value="1"/>
</dbReference>
<dbReference type="Proteomes" id="UP000222788">
    <property type="component" value="Unassembled WGS sequence"/>
</dbReference>
<dbReference type="OrthoDB" id="6509975at2759"/>
<keyword evidence="3" id="KW-0378">Hydrolase</keyword>
<keyword evidence="6" id="KW-1185">Reference proteome</keyword>
<dbReference type="EMBL" id="APWK03000096">
    <property type="protein sequence ID" value="PHH51356.1"/>
    <property type="molecule type" value="Genomic_DNA"/>
</dbReference>
<evidence type="ECO:0000313" key="5">
    <source>
        <dbReference type="EMBL" id="PHH51356.1"/>
    </source>
</evidence>
<sequence>MSSSSETLTPSPASRRSLSSQYLKPYGPNSSRGPWIWRYQPVRNTVFTLLGVGLAFVILKQAYVDSAGRDYISSLVKEHSSNGSCHCPALPEPKATATVPDYFQTKPELFPGPTATGKAAFLAQTMSFDPLATTIYEPNTPLQTVLPISGMPGGGKDGKNSTTNRAPVNIFRLMGNLSPYQPADGFGVREYPLPPSAKIVQVQMLSRHGSRYPTTGSEVALFGERVANGSDTISATDKLAFLNDWEYSLGAEILVPKGRQELFESGVLHSYMYGQMYDPNTKIIARTTTQDRMLKSAENFMAGFFGLDWAENVTLEVIIEKPGFNNSLAGYMNCPNANEESGGVEARSTWVNIYLKNGKSLYTQLYTTLPSTERFKSMITGFDWTIDDTYAAQTLCPYETVAFGSSRFCDLFTYEEWEGFAYSLDLEFSASSGFQSPTGRAIGIGYQQEVVARLKNTTLDYSHSQINTTMDSSLITFPLNQSLYLDFSHDSNIISVLAAFGLRQFAEPLDPAVNPGHHNFSVAQLTPFGARLDIELIETPHPMAADRSGYIDKDSKGGGNVTRYVHFVLNQRTIPLGLSFHECDVERVDGWCELETFLKVQSKMAAVAQYDYACHGEVLDKQQFGKVTDGAPITTTTATAA</sequence>
<evidence type="ECO:0000313" key="6">
    <source>
        <dbReference type="Proteomes" id="UP000222788"/>
    </source>
</evidence>
<reference evidence="5 6" key="2">
    <citation type="journal article" date="2013" name="IMA Fungus">
        <title>IMA Genome-F 1: Ceratocystis fimbriata: Draft nuclear genome sequence for the plant pathogen, Ceratocystis fimbriata.</title>
        <authorList>
            <person name="Wilken P.M."/>
            <person name="Steenkamp E.T."/>
            <person name="Wingfield M.J."/>
            <person name="de Beer Z.W."/>
            <person name="Wingfield B.D."/>
        </authorList>
    </citation>
    <scope>NUCLEOTIDE SEQUENCE [LARGE SCALE GENOMIC DNA]</scope>
    <source>
        <strain evidence="5 6">CBS 114723</strain>
    </source>
</reference>
<feature type="region of interest" description="Disordered" evidence="4">
    <location>
        <begin position="1"/>
        <end position="25"/>
    </location>
</feature>